<dbReference type="RefSeq" id="WP_381506631.1">
    <property type="nucleotide sequence ID" value="NZ_JBHUOM010000023.1"/>
</dbReference>
<evidence type="ECO:0000256" key="1">
    <source>
        <dbReference type="SAM" id="SignalP"/>
    </source>
</evidence>
<protein>
    <recommendedName>
        <fullName evidence="4">T9SS type A sorting domain-containing protein</fullName>
    </recommendedName>
</protein>
<keyword evidence="1" id="KW-0732">Signal</keyword>
<name>A0ABW6AT58_9BACT</name>
<feature type="signal peptide" evidence="1">
    <location>
        <begin position="1"/>
        <end position="26"/>
    </location>
</feature>
<evidence type="ECO:0008006" key="4">
    <source>
        <dbReference type="Google" id="ProtNLM"/>
    </source>
</evidence>
<organism evidence="2 3">
    <name type="scientific">Spirosoma flavum</name>
    <dbReference type="NCBI Taxonomy" id="2048557"/>
    <lineage>
        <taxon>Bacteria</taxon>
        <taxon>Pseudomonadati</taxon>
        <taxon>Bacteroidota</taxon>
        <taxon>Cytophagia</taxon>
        <taxon>Cytophagales</taxon>
        <taxon>Cytophagaceae</taxon>
        <taxon>Spirosoma</taxon>
    </lineage>
</organism>
<dbReference type="EMBL" id="JBHUOM010000023">
    <property type="protein sequence ID" value="MFD2937135.1"/>
    <property type="molecule type" value="Genomic_DNA"/>
</dbReference>
<gene>
    <name evidence="2" type="ORF">ACFS25_25365</name>
</gene>
<evidence type="ECO:0000313" key="3">
    <source>
        <dbReference type="Proteomes" id="UP001597512"/>
    </source>
</evidence>
<evidence type="ECO:0000313" key="2">
    <source>
        <dbReference type="EMBL" id="MFD2937135.1"/>
    </source>
</evidence>
<dbReference type="Proteomes" id="UP001597512">
    <property type="component" value="Unassembled WGS sequence"/>
</dbReference>
<reference evidence="3" key="1">
    <citation type="journal article" date="2019" name="Int. J. Syst. Evol. Microbiol.">
        <title>The Global Catalogue of Microorganisms (GCM) 10K type strain sequencing project: providing services to taxonomists for standard genome sequencing and annotation.</title>
        <authorList>
            <consortium name="The Broad Institute Genomics Platform"/>
            <consortium name="The Broad Institute Genome Sequencing Center for Infectious Disease"/>
            <person name="Wu L."/>
            <person name="Ma J."/>
        </authorList>
    </citation>
    <scope>NUCLEOTIDE SEQUENCE [LARGE SCALE GENOMIC DNA]</scope>
    <source>
        <strain evidence="3">KCTC 52490</strain>
    </source>
</reference>
<accession>A0ABW6AT58</accession>
<keyword evidence="3" id="KW-1185">Reference proteome</keyword>
<comment type="caution">
    <text evidence="2">The sequence shown here is derived from an EMBL/GenBank/DDBJ whole genome shotgun (WGS) entry which is preliminary data.</text>
</comment>
<proteinExistence type="predicted"/>
<sequence>MKTSFKLLACALFVSLTVAVSSPGLAGDDKKQAKAAFTVAMFPAADASKLWLCLEKYQAENKVNLTMINENGQILFEETLCGKNSKQSAVRQQFDMSQLSDGKYTFRISAGSQKEEISFKLSTPTLEATQPTRLIAIK</sequence>
<feature type="chain" id="PRO_5046598233" description="T9SS type A sorting domain-containing protein" evidence="1">
    <location>
        <begin position="27"/>
        <end position="138"/>
    </location>
</feature>